<reference evidence="1" key="2">
    <citation type="submission" date="2021-04" db="EMBL/GenBank/DDBJ databases">
        <authorList>
            <person name="Gilroy R."/>
        </authorList>
    </citation>
    <scope>NUCLEOTIDE SEQUENCE</scope>
    <source>
        <strain evidence="1">8470</strain>
    </source>
</reference>
<comment type="caution">
    <text evidence="1">The sequence shown here is derived from an EMBL/GenBank/DDBJ whole genome shotgun (WGS) entry which is preliminary data.</text>
</comment>
<dbReference type="InterPro" id="IPR029069">
    <property type="entry name" value="HotDog_dom_sf"/>
</dbReference>
<proteinExistence type="predicted"/>
<dbReference type="AlphaFoldDB" id="A0A948X3U9"/>
<evidence type="ECO:0000313" key="2">
    <source>
        <dbReference type="Proteomes" id="UP000784286"/>
    </source>
</evidence>
<dbReference type="Proteomes" id="UP000784286">
    <property type="component" value="Unassembled WGS sequence"/>
</dbReference>
<protein>
    <submittedName>
        <fullName evidence="1">Beta-hydroxyacyl-ACP dehydratase</fullName>
    </submittedName>
</protein>
<reference evidence="1" key="1">
    <citation type="journal article" date="2021" name="PeerJ">
        <title>Extensive microbial diversity within the chicken gut microbiome revealed by metagenomics and culture.</title>
        <authorList>
            <person name="Gilroy R."/>
            <person name="Ravi A."/>
            <person name="Getino M."/>
            <person name="Pursley I."/>
            <person name="Horton D.L."/>
            <person name="Alikhan N.F."/>
            <person name="Baker D."/>
            <person name="Gharbi K."/>
            <person name="Hall N."/>
            <person name="Watson M."/>
            <person name="Adriaenssens E.M."/>
            <person name="Foster-Nyarko E."/>
            <person name="Jarju S."/>
            <person name="Secka A."/>
            <person name="Antonio M."/>
            <person name="Oren A."/>
            <person name="Chaudhuri R.R."/>
            <person name="La Ragione R."/>
            <person name="Hildebrand F."/>
            <person name="Pallen M.J."/>
        </authorList>
    </citation>
    <scope>NUCLEOTIDE SEQUENCE</scope>
    <source>
        <strain evidence="1">8470</strain>
    </source>
</reference>
<name>A0A948X3U9_9BACT</name>
<accession>A0A948X3U9</accession>
<organism evidence="1 2">
    <name type="scientific">Candidatus Phocaeicola excrementipullorum</name>
    <dbReference type="NCBI Taxonomy" id="2838731"/>
    <lineage>
        <taxon>Bacteria</taxon>
        <taxon>Pseudomonadati</taxon>
        <taxon>Bacteroidota</taxon>
        <taxon>Bacteroidia</taxon>
        <taxon>Bacteroidales</taxon>
        <taxon>Bacteroidaceae</taxon>
        <taxon>Phocaeicola</taxon>
    </lineage>
</organism>
<gene>
    <name evidence="1" type="ORF">H9928_11265</name>
</gene>
<evidence type="ECO:0000313" key="1">
    <source>
        <dbReference type="EMBL" id="MBU3857099.1"/>
    </source>
</evidence>
<dbReference type="EMBL" id="JAHLFJ010000100">
    <property type="protein sequence ID" value="MBU3857099.1"/>
    <property type="molecule type" value="Genomic_DNA"/>
</dbReference>
<dbReference type="Pfam" id="PF22817">
    <property type="entry name" value="ApeP-like"/>
    <property type="match status" value="1"/>
</dbReference>
<dbReference type="InterPro" id="IPR016776">
    <property type="entry name" value="ApeP-like_dehydratase"/>
</dbReference>
<sequence>MKRIAVEKLIPQRAPVMMVDELLEAEENGAEVSLLVRPDNYFMDEDGRLDEVGLIEHIAQSASALAGYKALAEGVENPPLGYIGEVKRFKCHFRPCAGDLLHTTISVVADAGGVTLIQGVTRVGDRMAAETQMKIFVKPWQS</sequence>
<dbReference type="Gene3D" id="3.10.129.10">
    <property type="entry name" value="Hotdog Thioesterase"/>
    <property type="match status" value="1"/>
</dbReference>
<dbReference type="SUPFAM" id="SSF54637">
    <property type="entry name" value="Thioesterase/thiol ester dehydrase-isomerase"/>
    <property type="match status" value="1"/>
</dbReference>